<dbReference type="PANTHER" id="PTHR44942">
    <property type="entry name" value="METHYLTRANSF_11 DOMAIN-CONTAINING PROTEIN"/>
    <property type="match status" value="1"/>
</dbReference>
<gene>
    <name evidence="3" type="ORF">BC008_27645</name>
    <name evidence="4" type="ORF">BC008_28535</name>
</gene>
<name>A0A0V7ZS19_9CYAN</name>
<evidence type="ECO:0000256" key="1">
    <source>
        <dbReference type="ARBA" id="ARBA00022603"/>
    </source>
</evidence>
<proteinExistence type="predicted"/>
<dbReference type="EMBL" id="LMTZ01000090">
    <property type="protein sequence ID" value="KST67143.1"/>
    <property type="molecule type" value="Genomic_DNA"/>
</dbReference>
<reference evidence="4 5" key="1">
    <citation type="journal article" date="2015" name="Genome Announc.">
        <title>Draft Genome of the Euendolithic (true boring) Cyanobacterium Mastigocoleus testarum strain BC008.</title>
        <authorList>
            <person name="Guida B.S."/>
            <person name="Garcia-Pichel F."/>
        </authorList>
    </citation>
    <scope>NUCLEOTIDE SEQUENCE [LARGE SCALE GENOMIC DNA]</scope>
    <source>
        <strain evidence="4 5">BC008</strain>
    </source>
</reference>
<dbReference type="Pfam" id="PF13489">
    <property type="entry name" value="Methyltransf_23"/>
    <property type="match status" value="1"/>
</dbReference>
<dbReference type="CDD" id="cd02440">
    <property type="entry name" value="AdoMet_MTases"/>
    <property type="match status" value="1"/>
</dbReference>
<dbReference type="GO" id="GO:0008168">
    <property type="term" value="F:methyltransferase activity"/>
    <property type="evidence" value="ECO:0007669"/>
    <property type="project" value="UniProtKB-KW"/>
</dbReference>
<comment type="caution">
    <text evidence="4">The sequence shown here is derived from an EMBL/GenBank/DDBJ whole genome shotgun (WGS) entry which is preliminary data.</text>
</comment>
<dbReference type="InterPro" id="IPR051052">
    <property type="entry name" value="Diverse_substrate_MTase"/>
</dbReference>
<dbReference type="SUPFAM" id="SSF53335">
    <property type="entry name" value="S-adenosyl-L-methionine-dependent methyltransferases"/>
    <property type="match status" value="1"/>
</dbReference>
<dbReference type="RefSeq" id="WP_027846156.1">
    <property type="nucleotide sequence ID" value="NZ_LMTZ01000090.1"/>
</dbReference>
<evidence type="ECO:0000313" key="5">
    <source>
        <dbReference type="Proteomes" id="UP000053372"/>
    </source>
</evidence>
<sequence length="294" mass="33084">MTHSEALYNLNPLNRFTDKVENYAKYRPTYPEELIDKILEGLASPPQIVVADIGAGTGIAARQLAERGVRVIAIEPNAAMRNAGKNAISLNIESKSTESESTKLKSTGSTHIDRTCRVSAKSTSYFNVEWKDGTAETTNLPDTSVDLITSFQAFHWFKPKPTLLEFSRVLKSSGRLALVFNDLNRDDNFTKEYHKLILTTANNRLATDFNAKVQPLRENPKWYYLQDHIFAYQQELDLAKLIGLAKSVSFISSEETIQKQLVADLEDLYRSFANEDGFVNLQYCASLHIAELIP</sequence>
<dbReference type="Gene3D" id="3.40.50.150">
    <property type="entry name" value="Vaccinia Virus protein VP39"/>
    <property type="match status" value="1"/>
</dbReference>
<keyword evidence="2 4" id="KW-0808">Transferase</keyword>
<dbReference type="EMBL" id="LMTZ01000092">
    <property type="protein sequence ID" value="KST66968.1"/>
    <property type="molecule type" value="Genomic_DNA"/>
</dbReference>
<dbReference type="OrthoDB" id="9797252at2"/>
<dbReference type="Proteomes" id="UP000053372">
    <property type="component" value="Unassembled WGS sequence"/>
</dbReference>
<dbReference type="PANTHER" id="PTHR44942:SF4">
    <property type="entry name" value="METHYLTRANSFERASE TYPE 11 DOMAIN-CONTAINING PROTEIN"/>
    <property type="match status" value="1"/>
</dbReference>
<keyword evidence="5" id="KW-1185">Reference proteome</keyword>
<evidence type="ECO:0000313" key="4">
    <source>
        <dbReference type="EMBL" id="KST67143.1"/>
    </source>
</evidence>
<evidence type="ECO:0000256" key="2">
    <source>
        <dbReference type="ARBA" id="ARBA00022679"/>
    </source>
</evidence>
<keyword evidence="1 4" id="KW-0489">Methyltransferase</keyword>
<dbReference type="GO" id="GO:0032259">
    <property type="term" value="P:methylation"/>
    <property type="evidence" value="ECO:0007669"/>
    <property type="project" value="UniProtKB-KW"/>
</dbReference>
<evidence type="ECO:0000313" key="3">
    <source>
        <dbReference type="EMBL" id="KST66968.1"/>
    </source>
</evidence>
<dbReference type="AlphaFoldDB" id="A0A0V7ZS19"/>
<protein>
    <submittedName>
        <fullName evidence="4">Methyltransferase type 11</fullName>
    </submittedName>
</protein>
<dbReference type="InterPro" id="IPR029063">
    <property type="entry name" value="SAM-dependent_MTases_sf"/>
</dbReference>
<organism evidence="4 5">
    <name type="scientific">Mastigocoleus testarum BC008</name>
    <dbReference type="NCBI Taxonomy" id="371196"/>
    <lineage>
        <taxon>Bacteria</taxon>
        <taxon>Bacillati</taxon>
        <taxon>Cyanobacteriota</taxon>
        <taxon>Cyanophyceae</taxon>
        <taxon>Nostocales</taxon>
        <taxon>Hapalosiphonaceae</taxon>
        <taxon>Mastigocoleus</taxon>
    </lineage>
</organism>
<accession>A0A0V7ZS19</accession>